<evidence type="ECO:0000313" key="9">
    <source>
        <dbReference type="Proteomes" id="UP000588098"/>
    </source>
</evidence>
<keyword evidence="9" id="KW-1185">Reference proteome</keyword>
<organism evidence="8 9">
    <name type="scientific">Streptomyces zagrosensis</name>
    <dbReference type="NCBI Taxonomy" id="1042984"/>
    <lineage>
        <taxon>Bacteria</taxon>
        <taxon>Bacillati</taxon>
        <taxon>Actinomycetota</taxon>
        <taxon>Actinomycetes</taxon>
        <taxon>Kitasatosporales</taxon>
        <taxon>Streptomycetaceae</taxon>
        <taxon>Streptomyces</taxon>
    </lineage>
</organism>
<dbReference type="AlphaFoldDB" id="A0A7W9QCQ3"/>
<evidence type="ECO:0000313" key="8">
    <source>
        <dbReference type="EMBL" id="MBB5937509.1"/>
    </source>
</evidence>
<dbReference type="Gene3D" id="2.60.120.10">
    <property type="entry name" value="Jelly Rolls"/>
    <property type="match status" value="1"/>
</dbReference>
<feature type="compositionally biased region" description="Polar residues" evidence="7">
    <location>
        <begin position="63"/>
        <end position="75"/>
    </location>
</feature>
<dbReference type="Proteomes" id="UP000588098">
    <property type="component" value="Unassembled WGS sequence"/>
</dbReference>
<dbReference type="InterPro" id="IPR011051">
    <property type="entry name" value="RmlC_Cupin_sf"/>
</dbReference>
<dbReference type="GO" id="GO:0008198">
    <property type="term" value="F:ferrous iron binding"/>
    <property type="evidence" value="ECO:0007669"/>
    <property type="project" value="TreeGrafter"/>
</dbReference>
<dbReference type="SUPFAM" id="SSF51182">
    <property type="entry name" value="RmlC-like cupins"/>
    <property type="match status" value="1"/>
</dbReference>
<feature type="binding site" evidence="6">
    <location>
        <position position="132"/>
    </location>
    <ligand>
        <name>Fe cation</name>
        <dbReference type="ChEBI" id="CHEBI:24875"/>
        <note>catalytic</note>
    </ligand>
</feature>
<accession>A0A7W9QCQ3</accession>
<comment type="caution">
    <text evidence="8">The sequence shown here is derived from an EMBL/GenBank/DDBJ whole genome shotgun (WGS) entry which is preliminary data.</text>
</comment>
<keyword evidence="5 6" id="KW-0408">Iron</keyword>
<dbReference type="InterPro" id="IPR010300">
    <property type="entry name" value="CDO_1"/>
</dbReference>
<evidence type="ECO:0000256" key="7">
    <source>
        <dbReference type="SAM" id="MobiDB-lite"/>
    </source>
</evidence>
<dbReference type="PANTHER" id="PTHR12918">
    <property type="entry name" value="CYSTEINE DIOXYGENASE"/>
    <property type="match status" value="1"/>
</dbReference>
<feature type="binding site" evidence="6">
    <location>
        <position position="134"/>
    </location>
    <ligand>
        <name>Fe cation</name>
        <dbReference type="ChEBI" id="CHEBI:24875"/>
        <note>catalytic</note>
    </ligand>
</feature>
<dbReference type="Pfam" id="PF05995">
    <property type="entry name" value="CDO_I"/>
    <property type="match status" value="1"/>
</dbReference>
<dbReference type="EMBL" id="JACHJL010000012">
    <property type="protein sequence ID" value="MBB5937509.1"/>
    <property type="molecule type" value="Genomic_DNA"/>
</dbReference>
<evidence type="ECO:0000256" key="3">
    <source>
        <dbReference type="ARBA" id="ARBA00022964"/>
    </source>
</evidence>
<keyword evidence="2 6" id="KW-0479">Metal-binding</keyword>
<evidence type="ECO:0000256" key="6">
    <source>
        <dbReference type="PIRSR" id="PIRSR610300-51"/>
    </source>
</evidence>
<feature type="region of interest" description="Disordered" evidence="7">
    <location>
        <begin position="1"/>
        <end position="75"/>
    </location>
</feature>
<sequence length="237" mass="25077">MSPSSASPATGSANALTATASPPLPAAPDTFAPDTAAPPHSVPNASLPSQFAPAPATLFRPTSRPSSGHPTRSSGVSLPVLLDFVRRTATDTDLIAALPLDPEGRTWIRLEGPGGSEAWLIGWPPGTGTGWHDHGGSHGAFATARGKLIEQSLAAQLPTEGWKTLELAEGVDRERALTEGKGRSFGPHHVHQVLNLSPRTHAISVHAYYPPLPLMRRYSRTGPVLRLEQVEQPGEWT</sequence>
<evidence type="ECO:0000256" key="4">
    <source>
        <dbReference type="ARBA" id="ARBA00023002"/>
    </source>
</evidence>
<gene>
    <name evidence="8" type="ORF">FHS42_004590</name>
</gene>
<dbReference type="GO" id="GO:0016702">
    <property type="term" value="F:oxidoreductase activity, acting on single donors with incorporation of molecular oxygen, incorporation of two atoms of oxygen"/>
    <property type="evidence" value="ECO:0007669"/>
    <property type="project" value="InterPro"/>
</dbReference>
<reference evidence="8 9" key="1">
    <citation type="submission" date="2020-08" db="EMBL/GenBank/DDBJ databases">
        <title>Genomic Encyclopedia of Type Strains, Phase III (KMG-III): the genomes of soil and plant-associated and newly described type strains.</title>
        <authorList>
            <person name="Whitman W."/>
        </authorList>
    </citation>
    <scope>NUCLEOTIDE SEQUENCE [LARGE SCALE GENOMIC DNA]</scope>
    <source>
        <strain evidence="8 9">CECT 8305</strain>
    </source>
</reference>
<evidence type="ECO:0000256" key="5">
    <source>
        <dbReference type="ARBA" id="ARBA00023004"/>
    </source>
</evidence>
<proteinExistence type="inferred from homology"/>
<name>A0A7W9QCQ3_9ACTN</name>
<dbReference type="PANTHER" id="PTHR12918:SF1">
    <property type="entry name" value="CYSTEINE DIOXYGENASE TYPE 1"/>
    <property type="match status" value="1"/>
</dbReference>
<comment type="similarity">
    <text evidence="1">Belongs to the cysteine dioxygenase family.</text>
</comment>
<dbReference type="InterPro" id="IPR014710">
    <property type="entry name" value="RmlC-like_jellyroll"/>
</dbReference>
<evidence type="ECO:0000256" key="1">
    <source>
        <dbReference type="ARBA" id="ARBA00006622"/>
    </source>
</evidence>
<protein>
    <recommendedName>
        <fullName evidence="10">Cysteine dioxygenase</fullName>
    </recommendedName>
</protein>
<feature type="binding site" evidence="6">
    <location>
        <position position="191"/>
    </location>
    <ligand>
        <name>Fe cation</name>
        <dbReference type="ChEBI" id="CHEBI:24875"/>
        <note>catalytic</note>
    </ligand>
</feature>
<evidence type="ECO:0008006" key="10">
    <source>
        <dbReference type="Google" id="ProtNLM"/>
    </source>
</evidence>
<evidence type="ECO:0000256" key="2">
    <source>
        <dbReference type="ARBA" id="ARBA00022723"/>
    </source>
</evidence>
<feature type="compositionally biased region" description="Low complexity" evidence="7">
    <location>
        <begin position="1"/>
        <end position="39"/>
    </location>
</feature>
<keyword evidence="4" id="KW-0560">Oxidoreductase</keyword>
<keyword evidence="3" id="KW-0223">Dioxygenase</keyword>
<dbReference type="CDD" id="cd10548">
    <property type="entry name" value="cupin_CDO"/>
    <property type="match status" value="1"/>
</dbReference>